<feature type="region of interest" description="Disordered" evidence="1">
    <location>
        <begin position="37"/>
        <end position="64"/>
    </location>
</feature>
<keyword evidence="4" id="KW-1185">Reference proteome</keyword>
<keyword evidence="2" id="KW-0732">Signal</keyword>
<feature type="chain" id="PRO_5038845198" description="Secreted protein/lipoprotein" evidence="2">
    <location>
        <begin position="33"/>
        <end position="202"/>
    </location>
</feature>
<feature type="signal peptide" evidence="2">
    <location>
        <begin position="1"/>
        <end position="32"/>
    </location>
</feature>
<protein>
    <recommendedName>
        <fullName evidence="5">Secreted protein/lipoprotein</fullName>
    </recommendedName>
</protein>
<dbReference type="EMBL" id="JAERRK010000025">
    <property type="protein sequence ID" value="MBL1086737.1"/>
    <property type="molecule type" value="Genomic_DNA"/>
</dbReference>
<sequence length="202" mass="21318">MNRRAHRTAHPAVRFRNLAAASLVLSAALALSACSSSDGDSKPSAKTSAPASSPAPSTASADPDAAAKEAVLKTYDAFWTEQVKAYAQVNIQGTDLKKYASKDALGGAMGDVLVMKKAGTATTGAPKHRAQVTSLTLSGSIPKATVQDCLDISNWKTINKKSGQVEPFPSNQPLRYITTATAEKWGKQWLITKLTPEGDRTC</sequence>
<evidence type="ECO:0000256" key="2">
    <source>
        <dbReference type="SAM" id="SignalP"/>
    </source>
</evidence>
<proteinExistence type="predicted"/>
<evidence type="ECO:0008006" key="5">
    <source>
        <dbReference type="Google" id="ProtNLM"/>
    </source>
</evidence>
<evidence type="ECO:0000313" key="3">
    <source>
        <dbReference type="EMBL" id="MBL1086737.1"/>
    </source>
</evidence>
<evidence type="ECO:0000313" key="4">
    <source>
        <dbReference type="Proteomes" id="UP000661858"/>
    </source>
</evidence>
<reference evidence="3" key="1">
    <citation type="submission" date="2021-01" db="EMBL/GenBank/DDBJ databases">
        <title>WGS of actinomycetes isolated from Thailand.</title>
        <authorList>
            <person name="Thawai C."/>
        </authorList>
    </citation>
    <scope>NUCLEOTIDE SEQUENCE</scope>
    <source>
        <strain evidence="3">RCU-197</strain>
    </source>
</reference>
<gene>
    <name evidence="3" type="ORF">JK359_33060</name>
</gene>
<comment type="caution">
    <text evidence="3">The sequence shown here is derived from an EMBL/GenBank/DDBJ whole genome shotgun (WGS) entry which is preliminary data.</text>
</comment>
<dbReference type="AlphaFoldDB" id="A0A937ENT5"/>
<evidence type="ECO:0000256" key="1">
    <source>
        <dbReference type="SAM" id="MobiDB-lite"/>
    </source>
</evidence>
<dbReference type="PROSITE" id="PS51257">
    <property type="entry name" value="PROKAR_LIPOPROTEIN"/>
    <property type="match status" value="1"/>
</dbReference>
<dbReference type="RefSeq" id="WP_201843296.1">
    <property type="nucleotide sequence ID" value="NZ_JAERRK010000025.1"/>
</dbReference>
<dbReference type="Proteomes" id="UP000661858">
    <property type="component" value="Unassembled WGS sequence"/>
</dbReference>
<accession>A0A937ENT5</accession>
<name>A0A937ENT5_9ACTN</name>
<organism evidence="3 4">
    <name type="scientific">Streptomyces actinomycinicus</name>
    <dbReference type="NCBI Taxonomy" id="1695166"/>
    <lineage>
        <taxon>Bacteria</taxon>
        <taxon>Bacillati</taxon>
        <taxon>Actinomycetota</taxon>
        <taxon>Actinomycetes</taxon>
        <taxon>Kitasatosporales</taxon>
        <taxon>Streptomycetaceae</taxon>
        <taxon>Streptomyces</taxon>
    </lineage>
</organism>